<evidence type="ECO:0000256" key="4">
    <source>
        <dbReference type="ARBA" id="ARBA00023136"/>
    </source>
</evidence>
<dbReference type="PRINTS" id="PR01434">
    <property type="entry name" value="NADHDHGNASE5"/>
</dbReference>
<dbReference type="GO" id="GO:0042773">
    <property type="term" value="P:ATP synthesis coupled electron transport"/>
    <property type="evidence" value="ECO:0007669"/>
    <property type="project" value="InterPro"/>
</dbReference>
<dbReference type="Gene3D" id="1.20.5.2700">
    <property type="match status" value="1"/>
</dbReference>
<evidence type="ECO:0000256" key="1">
    <source>
        <dbReference type="ARBA" id="ARBA00004127"/>
    </source>
</evidence>
<dbReference type="GO" id="GO:0016020">
    <property type="term" value="C:membrane"/>
    <property type="evidence" value="ECO:0007669"/>
    <property type="project" value="UniProtKB-SubCell"/>
</dbReference>
<feature type="transmembrane region" description="Helical" evidence="7">
    <location>
        <begin position="677"/>
        <end position="696"/>
    </location>
</feature>
<dbReference type="InterPro" id="IPR001750">
    <property type="entry name" value="ND/Mrp_TM"/>
</dbReference>
<reference evidence="10" key="1">
    <citation type="submission" date="2018-12" db="EMBL/GenBank/DDBJ databases">
        <title>Novel natural products biosynthetic potential of the class Ktedonobacteria.</title>
        <authorList>
            <person name="Zheng Y."/>
            <person name="Saitou A."/>
            <person name="Wang C.M."/>
            <person name="Toyoda A."/>
            <person name="Minakuchi Y."/>
            <person name="Sekiguchi Y."/>
            <person name="Ueda K."/>
            <person name="Takano H."/>
            <person name="Sakai Y."/>
            <person name="Yokota A."/>
            <person name="Yabe S."/>
        </authorList>
    </citation>
    <scope>NUCLEOTIDE SEQUENCE</scope>
    <source>
        <strain evidence="10">A3-2</strain>
    </source>
</reference>
<dbReference type="GO" id="GO:0003954">
    <property type="term" value="F:NADH dehydrogenase activity"/>
    <property type="evidence" value="ECO:0007669"/>
    <property type="project" value="TreeGrafter"/>
</dbReference>
<comment type="subcellular location">
    <subcellularLocation>
        <location evidence="1">Endomembrane system</location>
        <topology evidence="1">Multi-pass membrane protein</topology>
    </subcellularLocation>
    <subcellularLocation>
        <location evidence="5">Membrane</location>
        <topology evidence="5">Multi-pass membrane protein</topology>
    </subcellularLocation>
</comment>
<feature type="domain" description="NADH:quinone oxidoreductase/Mrp antiporter transmembrane" evidence="8">
    <location>
        <begin position="230"/>
        <end position="543"/>
    </location>
</feature>
<feature type="transmembrane region" description="Helical" evidence="7">
    <location>
        <begin position="729"/>
        <end position="751"/>
    </location>
</feature>
<feature type="transmembrane region" description="Helical" evidence="7">
    <location>
        <begin position="211"/>
        <end position="231"/>
    </location>
</feature>
<feature type="transmembrane region" description="Helical" evidence="7">
    <location>
        <begin position="388"/>
        <end position="410"/>
    </location>
</feature>
<gene>
    <name evidence="10" type="ORF">KTA_17790</name>
</gene>
<dbReference type="NCBIfam" id="TIGR01974">
    <property type="entry name" value="NDH_I_L"/>
    <property type="match status" value="1"/>
</dbReference>
<feature type="compositionally biased region" description="Low complexity" evidence="6">
    <location>
        <begin position="71"/>
        <end position="81"/>
    </location>
</feature>
<keyword evidence="3 7" id="KW-1133">Transmembrane helix</keyword>
<feature type="transmembrane region" description="Helical" evidence="7">
    <location>
        <begin position="358"/>
        <end position="376"/>
    </location>
</feature>
<evidence type="ECO:0000256" key="5">
    <source>
        <dbReference type="RuleBase" id="RU000320"/>
    </source>
</evidence>
<dbReference type="AlphaFoldDB" id="A0A455T0Y9"/>
<dbReference type="Pfam" id="PF00662">
    <property type="entry name" value="Proton_antipo_N"/>
    <property type="match status" value="1"/>
</dbReference>
<feature type="transmembrane region" description="Helical" evidence="7">
    <location>
        <begin position="284"/>
        <end position="306"/>
    </location>
</feature>
<dbReference type="GO" id="GO:0015990">
    <property type="term" value="P:electron transport coupled proton transport"/>
    <property type="evidence" value="ECO:0007669"/>
    <property type="project" value="TreeGrafter"/>
</dbReference>
<protein>
    <submittedName>
        <fullName evidence="10">NADH-quinone oxidoreductase subunit L</fullName>
    </submittedName>
</protein>
<feature type="transmembrane region" description="Helical" evidence="7">
    <location>
        <begin position="581"/>
        <end position="603"/>
    </location>
</feature>
<evidence type="ECO:0000259" key="8">
    <source>
        <dbReference type="Pfam" id="PF00361"/>
    </source>
</evidence>
<dbReference type="InterPro" id="IPR003945">
    <property type="entry name" value="NU5C-like"/>
</dbReference>
<dbReference type="InterPro" id="IPR018393">
    <property type="entry name" value="NADHpl_OxRdtase_5_subgr"/>
</dbReference>
<evidence type="ECO:0000259" key="9">
    <source>
        <dbReference type="Pfam" id="PF00662"/>
    </source>
</evidence>
<feature type="transmembrane region" description="Helical" evidence="7">
    <location>
        <begin position="181"/>
        <end position="199"/>
    </location>
</feature>
<dbReference type="PANTHER" id="PTHR42829:SF2">
    <property type="entry name" value="NADH-UBIQUINONE OXIDOREDUCTASE CHAIN 5"/>
    <property type="match status" value="1"/>
</dbReference>
<feature type="transmembrane region" description="Helical" evidence="7">
    <location>
        <begin position="6"/>
        <end position="25"/>
    </location>
</feature>
<feature type="transmembrane region" description="Helical" evidence="7">
    <location>
        <begin position="623"/>
        <end position="643"/>
    </location>
</feature>
<organism evidence="10">
    <name type="scientific">Thermogemmatispora argillosa</name>
    <dbReference type="NCBI Taxonomy" id="2045280"/>
    <lineage>
        <taxon>Bacteria</taxon>
        <taxon>Bacillati</taxon>
        <taxon>Chloroflexota</taxon>
        <taxon>Ktedonobacteria</taxon>
        <taxon>Thermogemmatisporales</taxon>
        <taxon>Thermogemmatisporaceae</taxon>
        <taxon>Thermogemmatispora</taxon>
    </lineage>
</organism>
<feature type="transmembrane region" description="Helical" evidence="7">
    <location>
        <begin position="121"/>
        <end position="145"/>
    </location>
</feature>
<dbReference type="GO" id="GO:0012505">
    <property type="term" value="C:endomembrane system"/>
    <property type="evidence" value="ECO:0007669"/>
    <property type="project" value="UniProtKB-SubCell"/>
</dbReference>
<feature type="transmembrane region" description="Helical" evidence="7">
    <location>
        <begin position="237"/>
        <end position="255"/>
    </location>
</feature>
<name>A0A455T0Y9_9CHLR</name>
<dbReference type="EMBL" id="AP019377">
    <property type="protein sequence ID" value="BBH93580.1"/>
    <property type="molecule type" value="Genomic_DNA"/>
</dbReference>
<accession>A0A455T0Y9</accession>
<evidence type="ECO:0000256" key="6">
    <source>
        <dbReference type="SAM" id="MobiDB-lite"/>
    </source>
</evidence>
<keyword evidence="2 5" id="KW-0812">Transmembrane</keyword>
<dbReference type="PANTHER" id="PTHR42829">
    <property type="entry name" value="NADH-UBIQUINONE OXIDOREDUCTASE CHAIN 5"/>
    <property type="match status" value="1"/>
</dbReference>
<dbReference type="GO" id="GO:0008137">
    <property type="term" value="F:NADH dehydrogenase (ubiquinone) activity"/>
    <property type="evidence" value="ECO:0007669"/>
    <property type="project" value="InterPro"/>
</dbReference>
<proteinExistence type="predicted"/>
<feature type="transmembrane region" description="Helical" evidence="7">
    <location>
        <begin position="530"/>
        <end position="548"/>
    </location>
</feature>
<feature type="domain" description="NADH-Ubiquinone oxidoreductase (complex I) chain 5 N-terminal" evidence="9">
    <location>
        <begin position="173"/>
        <end position="214"/>
    </location>
</feature>
<feature type="transmembrane region" description="Helical" evidence="7">
    <location>
        <begin position="449"/>
        <end position="470"/>
    </location>
</feature>
<keyword evidence="4 7" id="KW-0472">Membrane</keyword>
<dbReference type="Pfam" id="PF00361">
    <property type="entry name" value="Proton_antipo_M"/>
    <property type="match status" value="1"/>
</dbReference>
<feature type="region of interest" description="Disordered" evidence="6">
    <location>
        <begin position="68"/>
        <end position="100"/>
    </location>
</feature>
<sequence length="752" mass="80771">MYGLYEYAWLILAAPLISFVVIVFGTRMADLWSRHHGQTAQDYAAYLREADPAFAAWEASVGSGSGGHGANGHAAASAPTHAAHHGEAHAEGAGDAGHHGDPYDDDPTVPYLTPWAKLSGYVAIALMLFACLYSWLLLFASLGLLPGTPRLPEGGLTLFSYTWGSDPAFQPYTIAFHLDNLALAMTVVVTTVSLLVQFYSQGYMATSAGYARFFAYLSLFAFSMLTIVFAANFLVIFVGWELVGLSSYLLIGFWINKRAKPDEERPAPASAALQAFVMNRIGDVGFILGIMILFATTGTFDFATLAGNGPHGVAQAFAGNQALLTLAMILVFCGAIGKSAQVPLHTWLPSAMEGPTPVSALIHAATMVAAGVYMVARTFALFSAAGPQAFGVVAWIGGITAIFAATIGLTQTDFKRVLAFSTISQLGYMFVGLGVAGTEIGPGAGMFHLFTHAFFKALLFLGAGSVLHALHHAMHREVQDMRLMGGLARFMPVTAATWLIAGLSISGFPFLSGFYSKETLISLAFEHGDYALWAITLVTAGLTAFYMFRAFFLAFGGKGGALGGIWGGPYRGEGRPHESPLTMTLPLVILAVFSIFAGYWVGFFQYLDPHAPLLDLGKIFSDGLTWLGVALSLLGIAWAYVLYCAVGWERVHKVVEANAVLRFFHRLLLHRYYVDTLYNWIVRYVVLGLCHVAAAFDRFVVDGLVNGVAGLVLELGSGLRRAETGKVQAYMTVFFGGIAVFAVVVFVLATLR</sequence>
<feature type="transmembrane region" description="Helical" evidence="7">
    <location>
        <begin position="417"/>
        <end position="437"/>
    </location>
</feature>
<dbReference type="PRINTS" id="PR01435">
    <property type="entry name" value="NPOXDRDTASE5"/>
</dbReference>
<evidence type="ECO:0000256" key="7">
    <source>
        <dbReference type="SAM" id="Phobius"/>
    </source>
</evidence>
<evidence type="ECO:0000313" key="10">
    <source>
        <dbReference type="EMBL" id="BBH93580.1"/>
    </source>
</evidence>
<dbReference type="InterPro" id="IPR001516">
    <property type="entry name" value="Proton_antipo_N"/>
</dbReference>
<dbReference type="NCBIfam" id="NF005141">
    <property type="entry name" value="PRK06590.1"/>
    <property type="match status" value="1"/>
</dbReference>
<feature type="transmembrane region" description="Helical" evidence="7">
    <location>
        <begin position="318"/>
        <end position="337"/>
    </location>
</feature>
<feature type="compositionally biased region" description="Basic and acidic residues" evidence="6">
    <location>
        <begin position="84"/>
        <end position="100"/>
    </location>
</feature>
<evidence type="ECO:0000256" key="3">
    <source>
        <dbReference type="ARBA" id="ARBA00022989"/>
    </source>
</evidence>
<evidence type="ECO:0000256" key="2">
    <source>
        <dbReference type="ARBA" id="ARBA00022692"/>
    </source>
</evidence>
<feature type="transmembrane region" description="Helical" evidence="7">
    <location>
        <begin position="490"/>
        <end position="510"/>
    </location>
</feature>